<evidence type="ECO:0000259" key="7">
    <source>
        <dbReference type="Pfam" id="PF03404"/>
    </source>
</evidence>
<comment type="cofactor">
    <cofactor evidence="1">
        <name>Mo-molybdopterin</name>
        <dbReference type="ChEBI" id="CHEBI:71302"/>
    </cofactor>
</comment>
<dbReference type="GO" id="GO:0005739">
    <property type="term" value="C:mitochondrion"/>
    <property type="evidence" value="ECO:0007669"/>
    <property type="project" value="TreeGrafter"/>
</dbReference>
<evidence type="ECO:0000256" key="1">
    <source>
        <dbReference type="ARBA" id="ARBA00001924"/>
    </source>
</evidence>
<dbReference type="InterPro" id="IPR008335">
    <property type="entry name" value="Mopterin_OxRdtase_euk"/>
</dbReference>
<dbReference type="GO" id="GO:0043546">
    <property type="term" value="F:molybdopterin cofactor binding"/>
    <property type="evidence" value="ECO:0007669"/>
    <property type="project" value="TreeGrafter"/>
</dbReference>
<dbReference type="InterPro" id="IPR005066">
    <property type="entry name" value="MoCF_OxRdtse_dimer"/>
</dbReference>
<dbReference type="Pfam" id="PF03404">
    <property type="entry name" value="Mo-co_dimer"/>
    <property type="match status" value="1"/>
</dbReference>
<dbReference type="EMBL" id="JAGPYM010000014">
    <property type="protein sequence ID" value="KAH6887715.1"/>
    <property type="molecule type" value="Genomic_DNA"/>
</dbReference>
<keyword evidence="2" id="KW-0500">Molybdenum</keyword>
<dbReference type="AlphaFoldDB" id="A0A9P8W4F2"/>
<keyword evidence="3" id="KW-0479">Metal-binding</keyword>
<evidence type="ECO:0000313" key="8">
    <source>
        <dbReference type="EMBL" id="KAH6887715.1"/>
    </source>
</evidence>
<dbReference type="OrthoDB" id="10051395at2759"/>
<dbReference type="FunFam" id="3.90.420.10:FF:000002">
    <property type="entry name" value="sulfite oxidase, mitochondrial"/>
    <property type="match status" value="1"/>
</dbReference>
<sequence length="380" mass="42168">MMTSSSTEYQYSIEKPLNREPSPQHLLSSFITKSEGYDRNHGPIPIIKAQGHNISVDGAVRNPLSLSLADLKSFEQHSVICALQCAGNRRHAMRTLVKEVQGIDWFDGAVMNCKWTGPRLRDVLLKAVVEIPQTSWPQAHVEFSCHQNPSEDEEWFGSSISLDKAMAEDADVMVALDMNGEPLTAYHGYPARIIAPGIAGVRSVKWLDSIKVQLEESSNHYQQRDYKILPPEIDTAEAADDVWSKMPPLQEMPINSAICLPTEGSTVKRDENGLVQVRGYALPGYKSGPITAVEVSADDGVTWHDAELRFGGGDAEEKDDLKWAWCLWDARVKCEEGLGQRLLSRASDRGGNMQDQARSEWNLRGIAYNGYGEVNGLNIS</sequence>
<reference evidence="8 9" key="1">
    <citation type="journal article" date="2021" name="Nat. Commun.">
        <title>Genetic determinants of endophytism in the Arabidopsis root mycobiome.</title>
        <authorList>
            <person name="Mesny F."/>
            <person name="Miyauchi S."/>
            <person name="Thiergart T."/>
            <person name="Pickel B."/>
            <person name="Atanasova L."/>
            <person name="Karlsson M."/>
            <person name="Huettel B."/>
            <person name="Barry K.W."/>
            <person name="Haridas S."/>
            <person name="Chen C."/>
            <person name="Bauer D."/>
            <person name="Andreopoulos W."/>
            <person name="Pangilinan J."/>
            <person name="LaButti K."/>
            <person name="Riley R."/>
            <person name="Lipzen A."/>
            <person name="Clum A."/>
            <person name="Drula E."/>
            <person name="Henrissat B."/>
            <person name="Kohler A."/>
            <person name="Grigoriev I.V."/>
            <person name="Martin F.M."/>
            <person name="Hacquard S."/>
        </authorList>
    </citation>
    <scope>NUCLEOTIDE SEQUENCE [LARGE SCALE GENOMIC DNA]</scope>
    <source>
        <strain evidence="8 9">MPI-CAGE-CH-0241</strain>
    </source>
</reference>
<comment type="caution">
    <text evidence="8">The sequence shown here is derived from an EMBL/GenBank/DDBJ whole genome shotgun (WGS) entry which is preliminary data.</text>
</comment>
<feature type="domain" description="Moybdenum cofactor oxidoreductase dimerisation" evidence="7">
    <location>
        <begin position="249"/>
        <end position="371"/>
    </location>
</feature>
<dbReference type="Pfam" id="PF00174">
    <property type="entry name" value="Oxidored_molyb"/>
    <property type="match status" value="1"/>
</dbReference>
<proteinExistence type="predicted"/>
<dbReference type="SUPFAM" id="SSF56524">
    <property type="entry name" value="Oxidoreductase molybdopterin-binding domain"/>
    <property type="match status" value="1"/>
</dbReference>
<dbReference type="GO" id="GO:0008482">
    <property type="term" value="F:sulfite oxidase activity"/>
    <property type="evidence" value="ECO:0007669"/>
    <property type="project" value="TreeGrafter"/>
</dbReference>
<dbReference type="Proteomes" id="UP000777438">
    <property type="component" value="Unassembled WGS sequence"/>
</dbReference>
<feature type="compositionally biased region" description="Polar residues" evidence="5">
    <location>
        <begin position="1"/>
        <end position="10"/>
    </location>
</feature>
<dbReference type="InterPro" id="IPR036374">
    <property type="entry name" value="OxRdtase_Mopterin-bd_sf"/>
</dbReference>
<evidence type="ECO:0000256" key="2">
    <source>
        <dbReference type="ARBA" id="ARBA00022505"/>
    </source>
</evidence>
<evidence type="ECO:0000313" key="9">
    <source>
        <dbReference type="Proteomes" id="UP000777438"/>
    </source>
</evidence>
<dbReference type="PRINTS" id="PR00407">
    <property type="entry name" value="EUMOPTERIN"/>
</dbReference>
<accession>A0A9P8W4F2</accession>
<evidence type="ECO:0000256" key="4">
    <source>
        <dbReference type="ARBA" id="ARBA00023002"/>
    </source>
</evidence>
<dbReference type="InterPro" id="IPR000572">
    <property type="entry name" value="OxRdtase_Mopterin-bd_dom"/>
</dbReference>
<dbReference type="InterPro" id="IPR014756">
    <property type="entry name" value="Ig_E-set"/>
</dbReference>
<feature type="region of interest" description="Disordered" evidence="5">
    <location>
        <begin position="1"/>
        <end position="24"/>
    </location>
</feature>
<dbReference type="Gene3D" id="3.90.420.10">
    <property type="entry name" value="Oxidoreductase, molybdopterin-binding domain"/>
    <property type="match status" value="1"/>
</dbReference>
<dbReference type="PANTHER" id="PTHR19372:SF7">
    <property type="entry name" value="SULFITE OXIDASE, MITOCHONDRIAL"/>
    <property type="match status" value="1"/>
</dbReference>
<name>A0A9P8W4F2_9HYPO</name>
<evidence type="ECO:0000259" key="6">
    <source>
        <dbReference type="Pfam" id="PF00174"/>
    </source>
</evidence>
<evidence type="ECO:0000256" key="5">
    <source>
        <dbReference type="SAM" id="MobiDB-lite"/>
    </source>
</evidence>
<dbReference type="GO" id="GO:0006790">
    <property type="term" value="P:sulfur compound metabolic process"/>
    <property type="evidence" value="ECO:0007669"/>
    <property type="project" value="TreeGrafter"/>
</dbReference>
<dbReference type="GO" id="GO:0030151">
    <property type="term" value="F:molybdenum ion binding"/>
    <property type="evidence" value="ECO:0007669"/>
    <property type="project" value="InterPro"/>
</dbReference>
<organism evidence="8 9">
    <name type="scientific">Thelonectria olida</name>
    <dbReference type="NCBI Taxonomy" id="1576542"/>
    <lineage>
        <taxon>Eukaryota</taxon>
        <taxon>Fungi</taxon>
        <taxon>Dikarya</taxon>
        <taxon>Ascomycota</taxon>
        <taxon>Pezizomycotina</taxon>
        <taxon>Sordariomycetes</taxon>
        <taxon>Hypocreomycetidae</taxon>
        <taxon>Hypocreales</taxon>
        <taxon>Nectriaceae</taxon>
        <taxon>Thelonectria</taxon>
    </lineage>
</organism>
<dbReference type="SUPFAM" id="SSF81296">
    <property type="entry name" value="E set domains"/>
    <property type="match status" value="1"/>
</dbReference>
<dbReference type="GO" id="GO:0020037">
    <property type="term" value="F:heme binding"/>
    <property type="evidence" value="ECO:0007669"/>
    <property type="project" value="TreeGrafter"/>
</dbReference>
<keyword evidence="9" id="KW-1185">Reference proteome</keyword>
<protein>
    <submittedName>
        <fullName evidence="8">Sulfite oxidase-like protein</fullName>
    </submittedName>
</protein>
<dbReference type="PANTHER" id="PTHR19372">
    <property type="entry name" value="SULFITE REDUCTASE"/>
    <property type="match status" value="1"/>
</dbReference>
<keyword evidence="4" id="KW-0560">Oxidoreductase</keyword>
<evidence type="ECO:0000256" key="3">
    <source>
        <dbReference type="ARBA" id="ARBA00022723"/>
    </source>
</evidence>
<dbReference type="Gene3D" id="2.60.40.650">
    <property type="match status" value="1"/>
</dbReference>
<gene>
    <name evidence="8" type="ORF">B0T10DRAFT_562923</name>
</gene>
<feature type="domain" description="Oxidoreductase molybdopterin-binding" evidence="6">
    <location>
        <begin position="41"/>
        <end position="221"/>
    </location>
</feature>